<comment type="caution">
    <text evidence="6">The sequence shown here is derived from an EMBL/GenBank/DDBJ whole genome shotgun (WGS) entry which is preliminary data.</text>
</comment>
<keyword evidence="3" id="KW-0472">Membrane</keyword>
<feature type="transmembrane region" description="Helical" evidence="3">
    <location>
        <begin position="46"/>
        <end position="64"/>
    </location>
</feature>
<evidence type="ECO:0000313" key="7">
    <source>
        <dbReference type="Proteomes" id="UP000323142"/>
    </source>
</evidence>
<organism evidence="6 7">
    <name type="scientific">Salinarimonas soli</name>
    <dbReference type="NCBI Taxonomy" id="1638099"/>
    <lineage>
        <taxon>Bacteria</taxon>
        <taxon>Pseudomonadati</taxon>
        <taxon>Pseudomonadota</taxon>
        <taxon>Alphaproteobacteria</taxon>
        <taxon>Hyphomicrobiales</taxon>
        <taxon>Salinarimonadaceae</taxon>
        <taxon>Salinarimonas</taxon>
    </lineage>
</organism>
<dbReference type="RefSeq" id="WP_149818518.1">
    <property type="nucleotide sequence ID" value="NZ_VUOA01000025.1"/>
</dbReference>
<feature type="region of interest" description="Disordered" evidence="2">
    <location>
        <begin position="1"/>
        <end position="37"/>
    </location>
</feature>
<evidence type="ECO:0000256" key="1">
    <source>
        <dbReference type="ARBA" id="ARBA00004196"/>
    </source>
</evidence>
<feature type="compositionally biased region" description="Pro residues" evidence="2">
    <location>
        <begin position="11"/>
        <end position="28"/>
    </location>
</feature>
<evidence type="ECO:0000313" key="6">
    <source>
        <dbReference type="EMBL" id="KAA2236569.1"/>
    </source>
</evidence>
<accession>A0A5B2VDY2</accession>
<dbReference type="GO" id="GO:0055085">
    <property type="term" value="P:transmembrane transport"/>
    <property type="evidence" value="ECO:0007669"/>
    <property type="project" value="InterPro"/>
</dbReference>
<evidence type="ECO:0000259" key="4">
    <source>
        <dbReference type="Pfam" id="PF25917"/>
    </source>
</evidence>
<dbReference type="Gene3D" id="1.10.287.470">
    <property type="entry name" value="Helix hairpin bin"/>
    <property type="match status" value="1"/>
</dbReference>
<keyword evidence="3" id="KW-1133">Transmembrane helix</keyword>
<dbReference type="EMBL" id="VUOA01000025">
    <property type="protein sequence ID" value="KAA2236569.1"/>
    <property type="molecule type" value="Genomic_DNA"/>
</dbReference>
<feature type="domain" description="Multidrug resistance protein MdtA-like barrel-sandwich hybrid" evidence="4">
    <location>
        <begin position="82"/>
        <end position="271"/>
    </location>
</feature>
<comment type="subcellular location">
    <subcellularLocation>
        <location evidence="1">Cell envelope</location>
    </subcellularLocation>
</comment>
<dbReference type="PANTHER" id="PTHR30386">
    <property type="entry name" value="MEMBRANE FUSION SUBUNIT OF EMRAB-TOLC MULTIDRUG EFFLUX PUMP"/>
    <property type="match status" value="1"/>
</dbReference>
<evidence type="ECO:0000259" key="5">
    <source>
        <dbReference type="Pfam" id="PF25954"/>
    </source>
</evidence>
<dbReference type="PANTHER" id="PTHR30386:SF19">
    <property type="entry name" value="MULTIDRUG EXPORT PROTEIN EMRA-RELATED"/>
    <property type="match status" value="1"/>
</dbReference>
<name>A0A5B2VDY2_9HYPH</name>
<protein>
    <submittedName>
        <fullName evidence="6">HlyD family secretion protein</fullName>
    </submittedName>
</protein>
<dbReference type="InterPro" id="IPR058625">
    <property type="entry name" value="MdtA-like_BSH"/>
</dbReference>
<dbReference type="SUPFAM" id="SSF111369">
    <property type="entry name" value="HlyD-like secretion proteins"/>
    <property type="match status" value="2"/>
</dbReference>
<reference evidence="6 7" key="1">
    <citation type="submission" date="2019-09" db="EMBL/GenBank/DDBJ databases">
        <title>Salinarimonas rosea gen. nov., sp. nov., a new member of the a-2 subgroup of the Proteobacteria.</title>
        <authorList>
            <person name="Liu J."/>
        </authorList>
    </citation>
    <scope>NUCLEOTIDE SEQUENCE [LARGE SCALE GENOMIC DNA]</scope>
    <source>
        <strain evidence="6 7">BN140002</strain>
    </source>
</reference>
<evidence type="ECO:0000256" key="3">
    <source>
        <dbReference type="SAM" id="Phobius"/>
    </source>
</evidence>
<dbReference type="OrthoDB" id="9811754at2"/>
<feature type="domain" description="CusB-like beta-barrel" evidence="5">
    <location>
        <begin position="276"/>
        <end position="318"/>
    </location>
</feature>
<dbReference type="AlphaFoldDB" id="A0A5B2VDY2"/>
<dbReference type="Gene3D" id="2.40.30.170">
    <property type="match status" value="1"/>
</dbReference>
<keyword evidence="3" id="KW-0812">Transmembrane</keyword>
<dbReference type="Pfam" id="PF25917">
    <property type="entry name" value="BSH_RND"/>
    <property type="match status" value="1"/>
</dbReference>
<keyword evidence="7" id="KW-1185">Reference proteome</keyword>
<dbReference type="InterPro" id="IPR058792">
    <property type="entry name" value="Beta-barrel_RND_2"/>
</dbReference>
<dbReference type="Gene3D" id="2.40.50.100">
    <property type="match status" value="1"/>
</dbReference>
<proteinExistence type="predicted"/>
<reference evidence="6 7" key="2">
    <citation type="submission" date="2019-09" db="EMBL/GenBank/DDBJ databases">
        <authorList>
            <person name="Jin C."/>
        </authorList>
    </citation>
    <scope>NUCLEOTIDE SEQUENCE [LARGE SCALE GENOMIC DNA]</scope>
    <source>
        <strain evidence="6 7">BN140002</strain>
    </source>
</reference>
<dbReference type="GO" id="GO:0030313">
    <property type="term" value="C:cell envelope"/>
    <property type="evidence" value="ECO:0007669"/>
    <property type="project" value="UniProtKB-SubCell"/>
</dbReference>
<gene>
    <name evidence="6" type="ORF">F0L46_13920</name>
</gene>
<sequence>MLAETDLAPSPARPSDPAAPPEARPPAARPADPAPAAKPRRRLGRILLVLGPLVLVAGALWLYLSGGRYVSEEDSYVQIANVAVNAQVAGQVVRVAVHENQAVQAGDLLFEIDPAPYRIALDGAKAQLGVVQNQLRALIEDYGAKQSDVAQAQATLTYAQAQLKRVQDLAGRQFAAQASLDAAQRDTRVAQDTLQAAQNAMQSISAQLGGNPRRPVEQQAQYLQARAQVAAAERNLGLARATAPFAGIVTQVDNLQVGGFLNPGQVAFNLVSSDRIWVEANIRETDLTYMKVGDPATLVVDAYPGVTFRARVATLSPASGAIFALLPPQNATGNFVKVVQRVPVRLDVEQPAGGPVLRAGMSATVSIDTGHVRSLRGLWEGLLATIGVTP</sequence>
<dbReference type="Proteomes" id="UP000323142">
    <property type="component" value="Unassembled WGS sequence"/>
</dbReference>
<evidence type="ECO:0000256" key="2">
    <source>
        <dbReference type="SAM" id="MobiDB-lite"/>
    </source>
</evidence>
<dbReference type="InterPro" id="IPR050739">
    <property type="entry name" value="MFP"/>
</dbReference>
<dbReference type="Pfam" id="PF25954">
    <property type="entry name" value="Beta-barrel_RND_2"/>
    <property type="match status" value="1"/>
</dbReference>